<dbReference type="InterPro" id="IPR022572">
    <property type="entry name" value="DNA_rep/recomb_RecO_N"/>
</dbReference>
<evidence type="ECO:0000313" key="9">
    <source>
        <dbReference type="EMBL" id="MBC9794405.1"/>
    </source>
</evidence>
<keyword evidence="5 7" id="KW-0234">DNA repair</keyword>
<dbReference type="PANTHER" id="PTHR33991:SF1">
    <property type="entry name" value="DNA REPAIR PROTEIN RECO"/>
    <property type="match status" value="1"/>
</dbReference>
<accession>A0A926JN93</accession>
<keyword evidence="10" id="KW-1185">Reference proteome</keyword>
<reference evidence="9 10" key="1">
    <citation type="submission" date="2020-09" db="EMBL/GenBank/DDBJ databases">
        <title>Sinomicrobium weinanense sp. nov., a halophilic bacteria isolated from saline-alkali soil.</title>
        <authorList>
            <person name="Wu P."/>
            <person name="Ren H."/>
            <person name="Mei Y."/>
            <person name="Liang Y."/>
            <person name="Chen Z."/>
        </authorList>
    </citation>
    <scope>NUCLEOTIDE SEQUENCE [LARGE SCALE GENOMIC DNA]</scope>
    <source>
        <strain evidence="9 10">FJxs</strain>
    </source>
</reference>
<dbReference type="SUPFAM" id="SSF57863">
    <property type="entry name" value="ArfGap/RecO-like zinc finger"/>
    <property type="match status" value="1"/>
</dbReference>
<name>A0A926JN93_9FLAO</name>
<comment type="similarity">
    <text evidence="1 7">Belongs to the RecO family.</text>
</comment>
<feature type="domain" description="DNA replication/recombination mediator RecO N-terminal" evidence="8">
    <location>
        <begin position="1"/>
        <end position="80"/>
    </location>
</feature>
<evidence type="ECO:0000256" key="7">
    <source>
        <dbReference type="HAMAP-Rule" id="MF_00201"/>
    </source>
</evidence>
<dbReference type="HAMAP" id="MF_00201">
    <property type="entry name" value="RecO"/>
    <property type="match status" value="1"/>
</dbReference>
<dbReference type="Gene3D" id="2.40.50.140">
    <property type="entry name" value="Nucleic acid-binding proteins"/>
    <property type="match status" value="1"/>
</dbReference>
<dbReference type="InterPro" id="IPR042242">
    <property type="entry name" value="RecO_C"/>
</dbReference>
<evidence type="ECO:0000256" key="2">
    <source>
        <dbReference type="ARBA" id="ARBA00021310"/>
    </source>
</evidence>
<gene>
    <name evidence="7 9" type="primary">recO</name>
    <name evidence="9" type="ORF">IBL28_00380</name>
</gene>
<dbReference type="EMBL" id="JACVDC010000001">
    <property type="protein sequence ID" value="MBC9794405.1"/>
    <property type="molecule type" value="Genomic_DNA"/>
</dbReference>
<evidence type="ECO:0000256" key="4">
    <source>
        <dbReference type="ARBA" id="ARBA00023172"/>
    </source>
</evidence>
<keyword evidence="4 7" id="KW-0233">DNA recombination</keyword>
<dbReference type="AlphaFoldDB" id="A0A926JN93"/>
<dbReference type="Pfam" id="PF11967">
    <property type="entry name" value="RecO_N"/>
    <property type="match status" value="1"/>
</dbReference>
<dbReference type="GO" id="GO:0043590">
    <property type="term" value="C:bacterial nucleoid"/>
    <property type="evidence" value="ECO:0007669"/>
    <property type="project" value="TreeGrafter"/>
</dbReference>
<dbReference type="GO" id="GO:0006302">
    <property type="term" value="P:double-strand break repair"/>
    <property type="evidence" value="ECO:0007669"/>
    <property type="project" value="TreeGrafter"/>
</dbReference>
<dbReference type="InterPro" id="IPR012340">
    <property type="entry name" value="NA-bd_OB-fold"/>
</dbReference>
<dbReference type="InterPro" id="IPR037278">
    <property type="entry name" value="ARFGAP/RecO"/>
</dbReference>
<dbReference type="Gene3D" id="1.20.1440.120">
    <property type="entry name" value="Recombination protein O, C-terminal domain"/>
    <property type="match status" value="1"/>
</dbReference>
<evidence type="ECO:0000313" key="10">
    <source>
        <dbReference type="Proteomes" id="UP000653730"/>
    </source>
</evidence>
<evidence type="ECO:0000256" key="1">
    <source>
        <dbReference type="ARBA" id="ARBA00007452"/>
    </source>
</evidence>
<dbReference type="GO" id="GO:0006310">
    <property type="term" value="P:DNA recombination"/>
    <property type="evidence" value="ECO:0007669"/>
    <property type="project" value="UniProtKB-UniRule"/>
</dbReference>
<protein>
    <recommendedName>
        <fullName evidence="2 7">DNA repair protein RecO</fullName>
    </recommendedName>
    <alternativeName>
        <fullName evidence="6 7">Recombination protein O</fullName>
    </alternativeName>
</protein>
<dbReference type="NCBIfam" id="TIGR00613">
    <property type="entry name" value="reco"/>
    <property type="match status" value="1"/>
</dbReference>
<dbReference type="InterPro" id="IPR003717">
    <property type="entry name" value="RecO"/>
</dbReference>
<comment type="function">
    <text evidence="7">Involved in DNA repair and RecF pathway recombination.</text>
</comment>
<dbReference type="SUPFAM" id="SSF50249">
    <property type="entry name" value="Nucleic acid-binding proteins"/>
    <property type="match status" value="1"/>
</dbReference>
<keyword evidence="3 7" id="KW-0227">DNA damage</keyword>
<dbReference type="Pfam" id="PF02565">
    <property type="entry name" value="RecO_C"/>
    <property type="match status" value="1"/>
</dbReference>
<dbReference type="Proteomes" id="UP000653730">
    <property type="component" value="Unassembled WGS sequence"/>
</dbReference>
<evidence type="ECO:0000256" key="5">
    <source>
        <dbReference type="ARBA" id="ARBA00023204"/>
    </source>
</evidence>
<evidence type="ECO:0000259" key="8">
    <source>
        <dbReference type="Pfam" id="PF11967"/>
    </source>
</evidence>
<comment type="caution">
    <text evidence="9">The sequence shown here is derived from an EMBL/GenBank/DDBJ whole genome shotgun (WGS) entry which is preliminary data.</text>
</comment>
<sequence length="239" mass="27476">MVITTKAIVLSSIKYSDASLIVKCFTECCGVKSYLLRGVLSSRKGKLKKAHFFPLTQLEITAGHKNRGGLEHIREARVYYPYRTVYSDMAKNAVVLFLAEVLNSCIQEEEENTVLYRYIEDALTWLDTRETPVNFHILFLLRLTRYLGFYPDASRSHLSYFDLLEGSFADHAGYGPVIYGEALEHFRKFLETDFDGSGQIKLTKEIRKNILNALITYFELHLIGFKKPRSLAVLHEVFD</sequence>
<dbReference type="PANTHER" id="PTHR33991">
    <property type="entry name" value="DNA REPAIR PROTEIN RECO"/>
    <property type="match status" value="1"/>
</dbReference>
<organism evidence="9 10">
    <name type="scientific">Sinomicrobium weinanense</name>
    <dbReference type="NCBI Taxonomy" id="2842200"/>
    <lineage>
        <taxon>Bacteria</taxon>
        <taxon>Pseudomonadati</taxon>
        <taxon>Bacteroidota</taxon>
        <taxon>Flavobacteriia</taxon>
        <taxon>Flavobacteriales</taxon>
        <taxon>Flavobacteriaceae</taxon>
        <taxon>Sinomicrobium</taxon>
    </lineage>
</organism>
<evidence type="ECO:0000256" key="6">
    <source>
        <dbReference type="ARBA" id="ARBA00033409"/>
    </source>
</evidence>
<dbReference type="RefSeq" id="WP_187963561.1">
    <property type="nucleotide sequence ID" value="NZ_JACVDC010000001.1"/>
</dbReference>
<proteinExistence type="inferred from homology"/>
<evidence type="ECO:0000256" key="3">
    <source>
        <dbReference type="ARBA" id="ARBA00022763"/>
    </source>
</evidence>